<dbReference type="PANTHER" id="PTHR10629">
    <property type="entry name" value="CYTOSINE-SPECIFIC METHYLTRANSFERASE"/>
    <property type="match status" value="1"/>
</dbReference>
<dbReference type="GO" id="GO:0003677">
    <property type="term" value="F:DNA binding"/>
    <property type="evidence" value="ECO:0007669"/>
    <property type="project" value="UniProtKB-KW"/>
</dbReference>
<dbReference type="GO" id="GO:0032259">
    <property type="term" value="P:methylation"/>
    <property type="evidence" value="ECO:0007669"/>
    <property type="project" value="UniProtKB-KW"/>
</dbReference>
<dbReference type="Pfam" id="PF00145">
    <property type="entry name" value="DNA_methylase"/>
    <property type="match status" value="1"/>
</dbReference>
<dbReference type="InterPro" id="IPR001025">
    <property type="entry name" value="BAH_dom"/>
</dbReference>
<keyword evidence="3 7" id="KW-0808">Transferase</keyword>
<evidence type="ECO:0000256" key="6">
    <source>
        <dbReference type="ARBA" id="ARBA00023242"/>
    </source>
</evidence>
<evidence type="ECO:0000313" key="12">
    <source>
        <dbReference type="EMBL" id="THV52637.1"/>
    </source>
</evidence>
<dbReference type="InterPro" id="IPR001525">
    <property type="entry name" value="C5_MeTfrase"/>
</dbReference>
<evidence type="ECO:0000256" key="10">
    <source>
        <dbReference type="SAM" id="MobiDB-lite"/>
    </source>
</evidence>
<dbReference type="InterPro" id="IPR050390">
    <property type="entry name" value="C5-Methyltransferase"/>
</dbReference>
<evidence type="ECO:0000256" key="8">
    <source>
        <dbReference type="RuleBase" id="RU000416"/>
    </source>
</evidence>
<evidence type="ECO:0000313" key="13">
    <source>
        <dbReference type="Proteomes" id="UP000308671"/>
    </source>
</evidence>
<feature type="compositionally biased region" description="Basic and acidic residues" evidence="10">
    <location>
        <begin position="1086"/>
        <end position="1105"/>
    </location>
</feature>
<accession>A0A4S8R407</accession>
<dbReference type="Gene3D" id="3.90.120.10">
    <property type="entry name" value="DNA Methylase, subunit A, domain 2"/>
    <property type="match status" value="2"/>
</dbReference>
<evidence type="ECO:0000256" key="7">
    <source>
        <dbReference type="PROSITE-ProRule" id="PRU01016"/>
    </source>
</evidence>
<dbReference type="PRINTS" id="PR00105">
    <property type="entry name" value="C5METTRFRASE"/>
</dbReference>
<evidence type="ECO:0000256" key="1">
    <source>
        <dbReference type="ARBA" id="ARBA00004123"/>
    </source>
</evidence>
<dbReference type="PROSITE" id="PS00094">
    <property type="entry name" value="C5_MTASE_1"/>
    <property type="match status" value="1"/>
</dbReference>
<dbReference type="EMBL" id="PQXL01000073">
    <property type="protein sequence ID" value="THV52637.1"/>
    <property type="molecule type" value="Genomic_DNA"/>
</dbReference>
<feature type="compositionally biased region" description="Acidic residues" evidence="10">
    <location>
        <begin position="1155"/>
        <end position="1179"/>
    </location>
</feature>
<feature type="compositionally biased region" description="Acidic residues" evidence="10">
    <location>
        <begin position="1249"/>
        <end position="1259"/>
    </location>
</feature>
<feature type="active site" evidence="7">
    <location>
        <position position="722"/>
    </location>
</feature>
<evidence type="ECO:0000256" key="9">
    <source>
        <dbReference type="RuleBase" id="RU000417"/>
    </source>
</evidence>
<dbReference type="InterPro" id="IPR031303">
    <property type="entry name" value="C5_meth_CS"/>
</dbReference>
<dbReference type="PROSITE" id="PS00095">
    <property type="entry name" value="C5_MTASE_2"/>
    <property type="match status" value="1"/>
</dbReference>
<dbReference type="Gene3D" id="2.30.30.490">
    <property type="match status" value="2"/>
</dbReference>
<feature type="region of interest" description="Disordered" evidence="10">
    <location>
        <begin position="1086"/>
        <end position="1108"/>
    </location>
</feature>
<organism evidence="12 13">
    <name type="scientific">Botrytis galanthina</name>
    <dbReference type="NCBI Taxonomy" id="278940"/>
    <lineage>
        <taxon>Eukaryota</taxon>
        <taxon>Fungi</taxon>
        <taxon>Dikarya</taxon>
        <taxon>Ascomycota</taxon>
        <taxon>Pezizomycotina</taxon>
        <taxon>Leotiomycetes</taxon>
        <taxon>Helotiales</taxon>
        <taxon>Sclerotiniaceae</taxon>
        <taxon>Botrytis</taxon>
    </lineage>
</organism>
<dbReference type="PROSITE" id="PS51038">
    <property type="entry name" value="BAH"/>
    <property type="match status" value="1"/>
</dbReference>
<dbReference type="Proteomes" id="UP000308671">
    <property type="component" value="Unassembled WGS sequence"/>
</dbReference>
<comment type="similarity">
    <text evidence="7 8">Belongs to the class I-like SAM-binding methyltransferase superfamily. C5-methyltransferase family.</text>
</comment>
<keyword evidence="13" id="KW-1185">Reference proteome</keyword>
<feature type="region of interest" description="Disordered" evidence="10">
    <location>
        <begin position="1143"/>
        <end position="1303"/>
    </location>
</feature>
<evidence type="ECO:0000256" key="5">
    <source>
        <dbReference type="ARBA" id="ARBA00023125"/>
    </source>
</evidence>
<dbReference type="EC" id="2.1.1.37" evidence="9"/>
<proteinExistence type="inferred from homology"/>
<dbReference type="GO" id="GO:0005634">
    <property type="term" value="C:nucleus"/>
    <property type="evidence" value="ECO:0007669"/>
    <property type="project" value="UniProtKB-SubCell"/>
</dbReference>
<evidence type="ECO:0000256" key="4">
    <source>
        <dbReference type="ARBA" id="ARBA00022691"/>
    </source>
</evidence>
<sequence>MAFLSGTEFRKRFAQIFRLNPDLTNSEAYIVLKENSFDVPRTCLDVAQRVRKSAHEATFWVPGKALKQLESFEQSTDTSSGSSQTLEESQSAELEIIIDKKCTDQKIDDAQLPKAEPREIILIEDSDDEVETTEVNADEWATDFDERISGLKRSLSAFEIFDESDADISSSDSDHEPEIGLSTTSSIARSLDRIRPLAKVKSSQESETRTTPWISKIAGTIFGRPLTPIGADGDQASAKSAWKQHREASLLAKCTGEKFLRESREKAMKIEYRAGDSILVELEDEIESKVIYARIVYLYLEYGESMAHIRYFKSGYDTILDQIAGPRELFLTSECANISMGKIRAKIRVDFCGKSDSTDDPGHGSIEEEYHSSIDNYFYRFNYDGLSQSFTEGSEVMIQEGGAPLKDHECCLRNIGGEKQKHQQLRLLNLNRERGSAKGLIYSGTEYRLKDFVYFVPPKKSGKEPYLIGQIRYIRVTYPESSESETETSDTGNENEPNVKMRVDVYERYDDHFQLKRSEEIKSNVQFAVHDERRVFLRKSQVLSPGSLDGHCIVMHIDQIEDLEAYKNLNDTFWTKEQIPRNLIKISVVVEDLKIMPSKFLSNSRESVKRLEREKMATEENGMKLRTLDIFSGAGGLSQGFHESGVIGFSYAIEFDIAACKTFKRNFPNAIVYNHDANKLLEWVVKKKAGLSVETLHDKEGKEIPKMPSRGDVDMIIGGPPCQGWSDLNRHKKEFCYKRELIATYLSYVDFYRPKYFLLENVLGLLDGTDVPDLYNGDSLLKGGAIKFIFRALTSLGYQCQHASLQAGTYGSPSSRTRVIFWASLPGYKLPSFPQATHIFNGRIPKSPHQVRRSAPHQPVTIGDCVLDLPPFEWMNPHLIIAQTELQRLSQLNRNPSIAQYSTLKKETYIGLAKQNYASKPLSEYQRRMRKSLSKQFLYNHGTSWCSNLDTERVCNVPLEGGANYRSISQDLLQNFLRKTMDDSQQDTVLQKAYWGRYGRRSVDDSFKVLTTKLGTPASTNWTLHPYLHRSYSVREFARAQGFPDSFTWDMDNTKMTDIYTQIGNAVPVPLARALGNELRKVLQEKQHTSRETVDDKDMVDREEITANDQADQNLDIIKTMARDETGSDEEIDDLVISQLEKEFNRSTDYQTETGSEEEDEKNLDTDEEVSDDSDVDIDADMKDQEDQESEDEDKQNWNTDEEISSKSDDDPESEDEDEQNLDTDEEISNESEVEVDEDLEGQAGQENFESEDESGQDLDADKKMAEESDVDSDEDMEDLDDLESADEYDTNENMDSEEEFLVNTRIRREERINTGGSKDDAIVIDGSE</sequence>
<protein>
    <recommendedName>
        <fullName evidence="9">Cytosine-specific methyltransferase</fullName>
        <ecNumber evidence="9">2.1.1.37</ecNumber>
    </recommendedName>
</protein>
<dbReference type="SUPFAM" id="SSF53335">
    <property type="entry name" value="S-adenosyl-L-methionine-dependent methyltransferases"/>
    <property type="match status" value="1"/>
</dbReference>
<dbReference type="InterPro" id="IPR018117">
    <property type="entry name" value="C5_DNA_meth_AS"/>
</dbReference>
<dbReference type="InterPro" id="IPR029063">
    <property type="entry name" value="SAM-dependent_MTases_sf"/>
</dbReference>
<keyword evidence="4 7" id="KW-0949">S-adenosyl-L-methionine</keyword>
<dbReference type="SMART" id="SM00439">
    <property type="entry name" value="BAH"/>
    <property type="match status" value="2"/>
</dbReference>
<dbReference type="PROSITE" id="PS51679">
    <property type="entry name" value="SAM_MT_C5"/>
    <property type="match status" value="1"/>
</dbReference>
<evidence type="ECO:0000259" key="11">
    <source>
        <dbReference type="PROSITE" id="PS51038"/>
    </source>
</evidence>
<feature type="domain" description="BAH" evidence="11">
    <location>
        <begin position="270"/>
        <end position="394"/>
    </location>
</feature>
<comment type="catalytic activity">
    <reaction evidence="9">
        <text>a 2'-deoxycytidine in DNA + S-adenosyl-L-methionine = a 5-methyl-2'-deoxycytidine in DNA + S-adenosyl-L-homocysteine + H(+)</text>
        <dbReference type="Rhea" id="RHEA:13681"/>
        <dbReference type="Rhea" id="RHEA-COMP:11369"/>
        <dbReference type="Rhea" id="RHEA-COMP:11370"/>
        <dbReference type="ChEBI" id="CHEBI:15378"/>
        <dbReference type="ChEBI" id="CHEBI:57856"/>
        <dbReference type="ChEBI" id="CHEBI:59789"/>
        <dbReference type="ChEBI" id="CHEBI:85452"/>
        <dbReference type="ChEBI" id="CHEBI:85454"/>
        <dbReference type="EC" id="2.1.1.37"/>
    </reaction>
</comment>
<keyword evidence="2 7" id="KW-0489">Methyltransferase</keyword>
<feature type="compositionally biased region" description="Acidic residues" evidence="10">
    <location>
        <begin position="1268"/>
        <end position="1301"/>
    </location>
</feature>
<gene>
    <name evidence="12" type="ORF">BGAL_0073g00110</name>
</gene>
<reference evidence="12 13" key="1">
    <citation type="submission" date="2017-12" db="EMBL/GenBank/DDBJ databases">
        <title>Comparative genomics of Botrytis spp.</title>
        <authorList>
            <person name="Valero-Jimenez C.A."/>
            <person name="Tapia P."/>
            <person name="Veloso J."/>
            <person name="Silva-Moreno E."/>
            <person name="Staats M."/>
            <person name="Valdes J.H."/>
            <person name="Van Kan J.A.L."/>
        </authorList>
    </citation>
    <scope>NUCLEOTIDE SEQUENCE [LARGE SCALE GENOMIC DNA]</scope>
    <source>
        <strain evidence="12 13">MUCL435</strain>
    </source>
</reference>
<dbReference type="NCBIfam" id="TIGR00675">
    <property type="entry name" value="dcm"/>
    <property type="match status" value="1"/>
</dbReference>
<dbReference type="PANTHER" id="PTHR10629:SF52">
    <property type="entry name" value="DNA (CYTOSINE-5)-METHYLTRANSFERASE 1"/>
    <property type="match status" value="1"/>
</dbReference>
<comment type="subcellular location">
    <subcellularLocation>
        <location evidence="1">Nucleus</location>
    </subcellularLocation>
</comment>
<comment type="caution">
    <text evidence="12">The sequence shown here is derived from an EMBL/GenBank/DDBJ whole genome shotgun (WGS) entry which is preliminary data.</text>
</comment>
<dbReference type="Gene3D" id="3.40.50.150">
    <property type="entry name" value="Vaccinia Virus protein VP39"/>
    <property type="match status" value="1"/>
</dbReference>
<keyword evidence="6" id="KW-0539">Nucleus</keyword>
<name>A0A4S8R407_9HELO</name>
<dbReference type="OrthoDB" id="5376140at2759"/>
<feature type="compositionally biased region" description="Acidic residues" evidence="10">
    <location>
        <begin position="1210"/>
        <end position="1241"/>
    </location>
</feature>
<keyword evidence="5" id="KW-0238">DNA-binding</keyword>
<dbReference type="InterPro" id="IPR043151">
    <property type="entry name" value="BAH_sf"/>
</dbReference>
<dbReference type="GO" id="GO:0003886">
    <property type="term" value="F:DNA (cytosine-5-)-methyltransferase activity"/>
    <property type="evidence" value="ECO:0007669"/>
    <property type="project" value="UniProtKB-EC"/>
</dbReference>
<evidence type="ECO:0000256" key="3">
    <source>
        <dbReference type="ARBA" id="ARBA00022679"/>
    </source>
</evidence>
<evidence type="ECO:0000256" key="2">
    <source>
        <dbReference type="ARBA" id="ARBA00022603"/>
    </source>
</evidence>
<dbReference type="GO" id="GO:0044027">
    <property type="term" value="P:negative regulation of gene expression via chromosomal CpG island methylation"/>
    <property type="evidence" value="ECO:0007669"/>
    <property type="project" value="TreeGrafter"/>
</dbReference>
<dbReference type="GO" id="GO:0003682">
    <property type="term" value="F:chromatin binding"/>
    <property type="evidence" value="ECO:0007669"/>
    <property type="project" value="InterPro"/>
</dbReference>